<sequence>MKSKTNSILNVLRVLTWVIFLGLCIKAGSLLFTFIYSLFKPIVSHDLYLGLNLSQLYSYHLGYYVGLLSLVVSIWVLKAYLFYDVIKIFSKINLNNPFSAEVAKRIASTSYTALSIGILSVITSGYVKWLIKKPVGVESFSYGNGASEFLLMAAILFVISQVFNRGIEIQSENELTV</sequence>
<feature type="transmembrane region" description="Helical" evidence="1">
    <location>
        <begin position="61"/>
        <end position="83"/>
    </location>
</feature>
<feature type="transmembrane region" description="Helical" evidence="1">
    <location>
        <begin position="149"/>
        <end position="167"/>
    </location>
</feature>
<evidence type="ECO:0000256" key="1">
    <source>
        <dbReference type="SAM" id="Phobius"/>
    </source>
</evidence>
<evidence type="ECO:0000313" key="2">
    <source>
        <dbReference type="EMBL" id="WMN11624.1"/>
    </source>
</evidence>
<evidence type="ECO:0000313" key="3">
    <source>
        <dbReference type="Proteomes" id="UP001230496"/>
    </source>
</evidence>
<keyword evidence="1" id="KW-1133">Transmembrane helix</keyword>
<reference evidence="2 3" key="1">
    <citation type="submission" date="2023-08" db="EMBL/GenBank/DDBJ databases">
        <title>Comparative genomics and taxonomic characterization of three novel marine species of genus Marivirga.</title>
        <authorList>
            <person name="Muhammad N."/>
            <person name="Kim S.-G."/>
        </authorList>
    </citation>
    <scope>NUCLEOTIDE SEQUENCE [LARGE SCALE GENOMIC DNA]</scope>
    <source>
        <strain evidence="2 3">BDSF4-3</strain>
    </source>
</reference>
<dbReference type="RefSeq" id="WP_308349114.1">
    <property type="nucleotide sequence ID" value="NZ_CP129971.1"/>
</dbReference>
<accession>A0AA51RE27</accession>
<dbReference type="InterPro" id="IPR021354">
    <property type="entry name" value="DUF2975"/>
</dbReference>
<protein>
    <submittedName>
        <fullName evidence="2">DUF2975 domain-containing protein</fullName>
    </submittedName>
</protein>
<proteinExistence type="predicted"/>
<keyword evidence="3" id="KW-1185">Reference proteome</keyword>
<dbReference type="KEGG" id="msaa:QYS49_39045"/>
<organism evidence="2 3">
    <name type="scientific">Marivirga salinarum</name>
    <dbReference type="NCBI Taxonomy" id="3059078"/>
    <lineage>
        <taxon>Bacteria</taxon>
        <taxon>Pseudomonadati</taxon>
        <taxon>Bacteroidota</taxon>
        <taxon>Cytophagia</taxon>
        <taxon>Cytophagales</taxon>
        <taxon>Marivirgaceae</taxon>
        <taxon>Marivirga</taxon>
    </lineage>
</organism>
<name>A0AA51RE27_9BACT</name>
<dbReference type="EMBL" id="CP129971">
    <property type="protein sequence ID" value="WMN11624.1"/>
    <property type="molecule type" value="Genomic_DNA"/>
</dbReference>
<feature type="transmembrane region" description="Helical" evidence="1">
    <location>
        <begin position="12"/>
        <end position="39"/>
    </location>
</feature>
<gene>
    <name evidence="2" type="ORF">QYS49_39045</name>
</gene>
<keyword evidence="1" id="KW-0472">Membrane</keyword>
<dbReference type="AlphaFoldDB" id="A0AA51RE27"/>
<dbReference type="Proteomes" id="UP001230496">
    <property type="component" value="Chromosome"/>
</dbReference>
<keyword evidence="1" id="KW-0812">Transmembrane</keyword>
<dbReference type="Pfam" id="PF11188">
    <property type="entry name" value="DUF2975"/>
    <property type="match status" value="1"/>
</dbReference>
<feature type="transmembrane region" description="Helical" evidence="1">
    <location>
        <begin position="111"/>
        <end position="129"/>
    </location>
</feature>